<dbReference type="AlphaFoldDB" id="A0A0E9QQX5"/>
<reference evidence="1" key="2">
    <citation type="journal article" date="2015" name="Fish Shellfish Immunol.">
        <title>Early steps in the European eel (Anguilla anguilla)-Vibrio vulnificus interaction in the gills: Role of the RtxA13 toxin.</title>
        <authorList>
            <person name="Callol A."/>
            <person name="Pajuelo D."/>
            <person name="Ebbesson L."/>
            <person name="Teles M."/>
            <person name="MacKenzie S."/>
            <person name="Amaro C."/>
        </authorList>
    </citation>
    <scope>NUCLEOTIDE SEQUENCE</scope>
</reference>
<sequence length="53" mass="5565">MSSDLDQSAGSPLSCSCLQCKLSGRGCVCAVQCQSEPFSVSMFKGIIPHNTLL</sequence>
<reference evidence="1" key="1">
    <citation type="submission" date="2014-11" db="EMBL/GenBank/DDBJ databases">
        <authorList>
            <person name="Amaro Gonzalez C."/>
        </authorList>
    </citation>
    <scope>NUCLEOTIDE SEQUENCE</scope>
</reference>
<proteinExistence type="predicted"/>
<dbReference type="EMBL" id="GBXM01090074">
    <property type="protein sequence ID" value="JAH18503.1"/>
    <property type="molecule type" value="Transcribed_RNA"/>
</dbReference>
<organism evidence="1">
    <name type="scientific">Anguilla anguilla</name>
    <name type="common">European freshwater eel</name>
    <name type="synonym">Muraena anguilla</name>
    <dbReference type="NCBI Taxonomy" id="7936"/>
    <lineage>
        <taxon>Eukaryota</taxon>
        <taxon>Metazoa</taxon>
        <taxon>Chordata</taxon>
        <taxon>Craniata</taxon>
        <taxon>Vertebrata</taxon>
        <taxon>Euteleostomi</taxon>
        <taxon>Actinopterygii</taxon>
        <taxon>Neopterygii</taxon>
        <taxon>Teleostei</taxon>
        <taxon>Anguilliformes</taxon>
        <taxon>Anguillidae</taxon>
        <taxon>Anguilla</taxon>
    </lineage>
</organism>
<evidence type="ECO:0000313" key="1">
    <source>
        <dbReference type="EMBL" id="JAH18503.1"/>
    </source>
</evidence>
<name>A0A0E9QQX5_ANGAN</name>
<protein>
    <submittedName>
        <fullName evidence="1">Uncharacterized protein</fullName>
    </submittedName>
</protein>
<accession>A0A0E9QQX5</accession>